<evidence type="ECO:0000313" key="1">
    <source>
        <dbReference type="EMBL" id="KAL3775062.1"/>
    </source>
</evidence>
<comment type="caution">
    <text evidence="1">The sequence shown here is derived from an EMBL/GenBank/DDBJ whole genome shotgun (WGS) entry which is preliminary data.</text>
</comment>
<dbReference type="Proteomes" id="UP001530315">
    <property type="component" value="Unassembled WGS sequence"/>
</dbReference>
<dbReference type="AlphaFoldDB" id="A0ABD3NGU4"/>
<keyword evidence="2" id="KW-1185">Reference proteome</keyword>
<dbReference type="EMBL" id="JALLAZ020001434">
    <property type="protein sequence ID" value="KAL3775062.1"/>
    <property type="molecule type" value="Genomic_DNA"/>
</dbReference>
<protein>
    <submittedName>
        <fullName evidence="1">Uncharacterized protein</fullName>
    </submittedName>
</protein>
<accession>A0ABD3NGU4</accession>
<sequence length="509" mass="56998">MTKRKVNDLAIAELEREVRSMKVKTMKSELEALGVSLLGLVEKNDLIDALLRARRDVGSHAAPSSSSAAAQTIMAPMPASLREFARQFEDANVPDLARDAMTLIKAAWDGRNEHGIPIAHAIKRGSKEFDELTSDYIKTVPAETTAMVGDAFDAAKFTRDANVAFKALKSLDFAKLGTIHYEHIYSALNREGDDWYGRSGYFVFDSLGAEVRVVAKFCSDIVELTESLRKRTGHRIAIDMAEVTKLNDSRTAEFSFEEKEKDESVPLTSARSVIVRTSGKTNLERGTRLIIHHSTTLSYLPNDAISLAYIKVENLIPGSTSRTIDGKIAPLDRIEKATCTVKWDGLFGTSVDPLLTPRMAARIHELAGITLDHELRDYYTDDILPTLPEEALLFFKRSAEWRDDYYQCYTRIGMRLQNGLLPRPECYGENVALSNIMDSLVESGDGDPVSCEDLPAFPNDDNYSIVEQDILRNDKIAMLYRHPNLWFHTFEDPSQPKITSYFAPKTGKE</sequence>
<gene>
    <name evidence="1" type="ORF">ACHAW5_001196</name>
</gene>
<reference evidence="1 2" key="1">
    <citation type="submission" date="2024-10" db="EMBL/GenBank/DDBJ databases">
        <title>Updated reference genomes for cyclostephanoid diatoms.</title>
        <authorList>
            <person name="Roberts W.R."/>
            <person name="Alverson A.J."/>
        </authorList>
    </citation>
    <scope>NUCLEOTIDE SEQUENCE [LARGE SCALE GENOMIC DNA]</scope>
    <source>
        <strain evidence="1 2">AJA276-08</strain>
    </source>
</reference>
<name>A0ABD3NGU4_9STRA</name>
<proteinExistence type="predicted"/>
<evidence type="ECO:0000313" key="2">
    <source>
        <dbReference type="Proteomes" id="UP001530315"/>
    </source>
</evidence>
<organism evidence="1 2">
    <name type="scientific">Stephanodiscus triporus</name>
    <dbReference type="NCBI Taxonomy" id="2934178"/>
    <lineage>
        <taxon>Eukaryota</taxon>
        <taxon>Sar</taxon>
        <taxon>Stramenopiles</taxon>
        <taxon>Ochrophyta</taxon>
        <taxon>Bacillariophyta</taxon>
        <taxon>Coscinodiscophyceae</taxon>
        <taxon>Thalassiosirophycidae</taxon>
        <taxon>Stephanodiscales</taxon>
        <taxon>Stephanodiscaceae</taxon>
        <taxon>Stephanodiscus</taxon>
    </lineage>
</organism>